<keyword evidence="1" id="KW-0723">Serine/threonine-protein kinase</keyword>
<evidence type="ECO:0000256" key="1">
    <source>
        <dbReference type="ARBA" id="ARBA00022527"/>
    </source>
</evidence>
<gene>
    <name evidence="3" type="ORF">LDX50_26830</name>
</gene>
<dbReference type="AlphaFoldDB" id="A0A9X1HWT7"/>
<feature type="domain" description="Histidine kinase/HSP90-like ATPase" evidence="2">
    <location>
        <begin position="8"/>
        <end position="128"/>
    </location>
</feature>
<dbReference type="GO" id="GO:0005524">
    <property type="term" value="F:ATP binding"/>
    <property type="evidence" value="ECO:0007669"/>
    <property type="project" value="UniProtKB-KW"/>
</dbReference>
<sequence length="133" mass="14894">MKAIKIEIPSLPENIRMIESFIDNAKEEFQLEDDIYGNIMIAVTEAVNNAIVHGNGNDTNKNVALTLQILDHRIKFTVQDQGNGFDYSTLPDPTSPENLTKPGGRGIFLMKNLCDQVSFKDNGKVVELDFYMS</sequence>
<dbReference type="GO" id="GO:0004674">
    <property type="term" value="F:protein serine/threonine kinase activity"/>
    <property type="evidence" value="ECO:0007669"/>
    <property type="project" value="UniProtKB-KW"/>
</dbReference>
<dbReference type="PANTHER" id="PTHR35526">
    <property type="entry name" value="ANTI-SIGMA-F FACTOR RSBW-RELATED"/>
    <property type="match status" value="1"/>
</dbReference>
<dbReference type="InterPro" id="IPR036890">
    <property type="entry name" value="HATPase_C_sf"/>
</dbReference>
<protein>
    <submittedName>
        <fullName evidence="3">ATP-binding protein</fullName>
    </submittedName>
</protein>
<dbReference type="Gene3D" id="3.30.565.10">
    <property type="entry name" value="Histidine kinase-like ATPase, C-terminal domain"/>
    <property type="match status" value="1"/>
</dbReference>
<evidence type="ECO:0000259" key="2">
    <source>
        <dbReference type="Pfam" id="PF13581"/>
    </source>
</evidence>
<comment type="caution">
    <text evidence="3">The sequence shown here is derived from an EMBL/GenBank/DDBJ whole genome shotgun (WGS) entry which is preliminary data.</text>
</comment>
<reference evidence="3" key="1">
    <citation type="submission" date="2021-09" db="EMBL/GenBank/DDBJ databases">
        <title>Fulvivirga sp. isolated from coastal sediment.</title>
        <authorList>
            <person name="Yu H."/>
        </authorList>
    </citation>
    <scope>NUCLEOTIDE SEQUENCE</scope>
    <source>
        <strain evidence="3">1062</strain>
    </source>
</reference>
<dbReference type="Pfam" id="PF13581">
    <property type="entry name" value="HATPase_c_2"/>
    <property type="match status" value="1"/>
</dbReference>
<dbReference type="InterPro" id="IPR050267">
    <property type="entry name" value="Anti-sigma-factor_SerPK"/>
</dbReference>
<dbReference type="SUPFAM" id="SSF55874">
    <property type="entry name" value="ATPase domain of HSP90 chaperone/DNA topoisomerase II/histidine kinase"/>
    <property type="match status" value="1"/>
</dbReference>
<keyword evidence="4" id="KW-1185">Reference proteome</keyword>
<dbReference type="InterPro" id="IPR003594">
    <property type="entry name" value="HATPase_dom"/>
</dbReference>
<organism evidence="3 4">
    <name type="scientific">Fulvivirga sedimenti</name>
    <dbReference type="NCBI Taxonomy" id="2879465"/>
    <lineage>
        <taxon>Bacteria</taxon>
        <taxon>Pseudomonadati</taxon>
        <taxon>Bacteroidota</taxon>
        <taxon>Cytophagia</taxon>
        <taxon>Cytophagales</taxon>
        <taxon>Fulvivirgaceae</taxon>
        <taxon>Fulvivirga</taxon>
    </lineage>
</organism>
<dbReference type="PANTHER" id="PTHR35526:SF3">
    <property type="entry name" value="ANTI-SIGMA-F FACTOR RSBW"/>
    <property type="match status" value="1"/>
</dbReference>
<keyword evidence="1" id="KW-0808">Transferase</keyword>
<keyword evidence="3" id="KW-0067">ATP-binding</keyword>
<keyword evidence="3" id="KW-0547">Nucleotide-binding</keyword>
<keyword evidence="1" id="KW-0418">Kinase</keyword>
<dbReference type="CDD" id="cd16936">
    <property type="entry name" value="HATPase_RsbW-like"/>
    <property type="match status" value="1"/>
</dbReference>
<dbReference type="EMBL" id="JAIXNE010000006">
    <property type="protein sequence ID" value="MCA6078518.1"/>
    <property type="molecule type" value="Genomic_DNA"/>
</dbReference>
<dbReference type="Proteomes" id="UP001139409">
    <property type="component" value="Unassembled WGS sequence"/>
</dbReference>
<evidence type="ECO:0000313" key="4">
    <source>
        <dbReference type="Proteomes" id="UP001139409"/>
    </source>
</evidence>
<accession>A0A9X1HWT7</accession>
<name>A0A9X1HWT7_9BACT</name>
<evidence type="ECO:0000313" key="3">
    <source>
        <dbReference type="EMBL" id="MCA6078518.1"/>
    </source>
</evidence>
<dbReference type="RefSeq" id="WP_225699376.1">
    <property type="nucleotide sequence ID" value="NZ_JAIXNE010000006.1"/>
</dbReference>
<proteinExistence type="predicted"/>